<keyword evidence="2" id="KW-1185">Reference proteome</keyword>
<reference evidence="1 2" key="1">
    <citation type="submission" date="2022-04" db="EMBL/GenBank/DDBJ databases">
        <title>Gracilibacillus sp. isolated from saltern.</title>
        <authorList>
            <person name="Won M."/>
            <person name="Lee C.-M."/>
            <person name="Woen H.-Y."/>
            <person name="Kwon S.-W."/>
        </authorList>
    </citation>
    <scope>NUCLEOTIDE SEQUENCE [LARGE SCALE GENOMIC DNA]</scope>
    <source>
        <strain evidence="1 2">SSPM10-3</strain>
    </source>
</reference>
<evidence type="ECO:0000313" key="2">
    <source>
        <dbReference type="Proteomes" id="UP000831537"/>
    </source>
</evidence>
<organism evidence="1 2">
    <name type="scientific">Gracilibacillus salinarum</name>
    <dbReference type="NCBI Taxonomy" id="2932255"/>
    <lineage>
        <taxon>Bacteria</taxon>
        <taxon>Bacillati</taxon>
        <taxon>Bacillota</taxon>
        <taxon>Bacilli</taxon>
        <taxon>Bacillales</taxon>
        <taxon>Bacillaceae</taxon>
        <taxon>Gracilibacillus</taxon>
    </lineage>
</organism>
<dbReference type="Proteomes" id="UP000831537">
    <property type="component" value="Chromosome"/>
</dbReference>
<gene>
    <name evidence="1" type="ORF">MUN87_20030</name>
</gene>
<dbReference type="EMBL" id="CP095071">
    <property type="protein sequence ID" value="UOQ84910.1"/>
    <property type="molecule type" value="Genomic_DNA"/>
</dbReference>
<proteinExistence type="predicted"/>
<sequence>MNKWLSVFLGFIAIGIIGGLIWSELPAQTNETKIETEQDDIHKQQDPSLDKQRAREIVSNYQSAFESIMDDTDEQNFLQNFDTKEKIQHHLQEYLSSDYTNQLINRYITTKDNSLYFKSQGSPLFLNPDKAFTLTQEAEQHYIISQEQNNESTGPIKKIFHLSWEDDHWIVSNVEAERLDEQN</sequence>
<dbReference type="RefSeq" id="WP_244743398.1">
    <property type="nucleotide sequence ID" value="NZ_CP095071.1"/>
</dbReference>
<accession>A0ABY4GKM1</accession>
<dbReference type="Gene3D" id="3.10.450.420">
    <property type="match status" value="1"/>
</dbReference>
<name>A0ABY4GKM1_9BACI</name>
<protein>
    <submittedName>
        <fullName evidence="1">Uncharacterized protein</fullName>
    </submittedName>
</protein>
<dbReference type="InterPro" id="IPR053749">
    <property type="entry name" value="TA_system-associated_sf"/>
</dbReference>
<evidence type="ECO:0000313" key="1">
    <source>
        <dbReference type="EMBL" id="UOQ84910.1"/>
    </source>
</evidence>